<dbReference type="EMBL" id="CP018866">
    <property type="protein sequence ID" value="AST90316.1"/>
    <property type="molecule type" value="Genomic_DNA"/>
</dbReference>
<gene>
    <name evidence="1" type="ORF">BC6307_03045</name>
</gene>
<accession>A0A223KLN9</accession>
<name>A0A223KLN9_9BACI</name>
<dbReference type="AlphaFoldDB" id="A0A223KLN9"/>
<reference evidence="1 2" key="1">
    <citation type="submission" date="2016-12" db="EMBL/GenBank/DDBJ databases">
        <title>The whole genome sequencing and assembly of Bacillus cohnii DSM 6307T strain.</title>
        <authorList>
            <person name="Lee Y.-J."/>
            <person name="Yi H."/>
            <person name="Bahn Y.-S."/>
            <person name="Kim J.F."/>
            <person name="Lee D.-W."/>
        </authorList>
    </citation>
    <scope>NUCLEOTIDE SEQUENCE [LARGE SCALE GENOMIC DNA]</scope>
    <source>
        <strain evidence="1 2">DSM 6307</strain>
    </source>
</reference>
<dbReference type="Proteomes" id="UP000215224">
    <property type="component" value="Chromosome"/>
</dbReference>
<dbReference type="RefSeq" id="WP_066419921.1">
    <property type="nucleotide sequence ID" value="NZ_CP018866.1"/>
</dbReference>
<protein>
    <submittedName>
        <fullName evidence="1">Uncharacterized protein</fullName>
    </submittedName>
</protein>
<organism evidence="1 2">
    <name type="scientific">Sutcliffiella cohnii</name>
    <dbReference type="NCBI Taxonomy" id="33932"/>
    <lineage>
        <taxon>Bacteria</taxon>
        <taxon>Bacillati</taxon>
        <taxon>Bacillota</taxon>
        <taxon>Bacilli</taxon>
        <taxon>Bacillales</taxon>
        <taxon>Bacillaceae</taxon>
        <taxon>Sutcliffiella</taxon>
    </lineage>
</organism>
<evidence type="ECO:0000313" key="1">
    <source>
        <dbReference type="EMBL" id="AST90316.1"/>
    </source>
</evidence>
<dbReference type="KEGG" id="bcoh:BC6307_03045"/>
<sequence length="129" mass="15265">MNNFMEQFKNFTKHLGEEVKEIFKHEPVEKISVRDLSSFIISHPNTRKIEQEMLHLTFNTYHLNINPYHLRLETKGKNNEQVLEITIWTTEQTVLSFDGYEHEGNVSTEEIQIPKSIYEKLMGSDSMLH</sequence>
<proteinExistence type="predicted"/>
<keyword evidence="2" id="KW-1185">Reference proteome</keyword>
<evidence type="ECO:0000313" key="2">
    <source>
        <dbReference type="Proteomes" id="UP000215224"/>
    </source>
</evidence>